<feature type="region of interest" description="Disordered" evidence="4">
    <location>
        <begin position="443"/>
        <end position="504"/>
    </location>
</feature>
<comment type="caution">
    <text evidence="7">The sequence shown here is derived from an EMBL/GenBank/DDBJ whole genome shotgun (WGS) entry which is preliminary data.</text>
</comment>
<feature type="chain" id="PRO_5007894119" description="non-specific serine/threonine protein kinase" evidence="5">
    <location>
        <begin position="18"/>
        <end position="741"/>
    </location>
</feature>
<protein>
    <recommendedName>
        <fullName evidence="1">non-specific serine/threonine protein kinase</fullName>
        <ecNumber evidence="1">2.7.11.1</ecNumber>
    </recommendedName>
</protein>
<sequence>MALSALLALINIPAARLLHSASTNVLLYDDLLKLISAVTAKDFDLHRIKPLLFAALDSKSDSEIWDQVYKAVAETTPPPRPIASSLLQTPWLRNTNSFSNSAELRKHVDGVLKDELGSLYTGLTGFDNLFFGGINGLQAASEQFFRECSDGPSPLFYNGWSGWPADAKEDKVLTWFAEFCNRLVRFAEHYKPNQPMQRRLLAQPNRAIQGSTGERKLDIGFVDGSKATDNSRYHWRQILIPGELKSNPSADTNAEAWLDIGRYAREILRAQSTRRFLLGFTLCGPLMRIWEFDRLGGIASGQFNVHDDGLRFVTTVLGFLWMDEQQLGFDPTIVSLGGRQYVTIERNGIQERLVLDGVMRRAGCISGRATTCWAAHREGDSQTLVMKDSWQYTERDEEGVLLQEATERGVVNVARYYHHETVQVRGADDDVLGNVRGGLDVTKAENYRPERPMVSSSAVRGDAGSTKDRQNRSEGHTGSGSKRSSSQTAAQLPPTKRLHSASSTKAGSAVVLANRVHRRVILRDYGKPIYEASSPAALLQALRGCIEGHESLHRAGFLHRDISINNLIINEDDSTNASWPCFLIDLDLAIRVQRVGASGAKGKTGTRAFMAIGALLGEQHSFMHDLESFFWVLFWICVHYEGPGKERVVSEFDEWNYTETKRLADIKKGQVVEEGDFLTSTTENFTDYYKPLVRWVNRLRKVVFPNDKRWAKEDEGLYSQMKDILQEASEEASEEVKATSL</sequence>
<dbReference type="PROSITE" id="PS00109">
    <property type="entry name" value="PROTEIN_KINASE_TYR"/>
    <property type="match status" value="1"/>
</dbReference>
<reference evidence="7 8" key="1">
    <citation type="journal article" date="2016" name="Genome Biol. Evol.">
        <title>Divergent and convergent evolution of fungal pathogenicity.</title>
        <authorList>
            <person name="Shang Y."/>
            <person name="Xiao G."/>
            <person name="Zheng P."/>
            <person name="Cen K."/>
            <person name="Zhan S."/>
            <person name="Wang C."/>
        </authorList>
    </citation>
    <scope>NUCLEOTIDE SEQUENCE [LARGE SCALE GENOMIC DNA]</scope>
    <source>
        <strain evidence="7 8">RCEF 264</strain>
    </source>
</reference>
<dbReference type="Proteomes" id="UP000076874">
    <property type="component" value="Unassembled WGS sequence"/>
</dbReference>
<feature type="compositionally biased region" description="Polar residues" evidence="4">
    <location>
        <begin position="479"/>
        <end position="490"/>
    </location>
</feature>
<evidence type="ECO:0000313" key="7">
    <source>
        <dbReference type="EMBL" id="OAA64234.1"/>
    </source>
</evidence>
<dbReference type="InterPro" id="IPR040976">
    <property type="entry name" value="Pkinase_fungal"/>
</dbReference>
<feature type="signal peptide" evidence="5">
    <location>
        <begin position="1"/>
        <end position="17"/>
    </location>
</feature>
<dbReference type="InterPro" id="IPR008266">
    <property type="entry name" value="Tyr_kinase_AS"/>
</dbReference>
<dbReference type="GO" id="GO:0004674">
    <property type="term" value="F:protein serine/threonine kinase activity"/>
    <property type="evidence" value="ECO:0007669"/>
    <property type="project" value="UniProtKB-EC"/>
</dbReference>
<evidence type="ECO:0000259" key="6">
    <source>
        <dbReference type="Pfam" id="PF17667"/>
    </source>
</evidence>
<dbReference type="InterPro" id="IPR011009">
    <property type="entry name" value="Kinase-like_dom_sf"/>
</dbReference>
<organism evidence="7 8">
    <name type="scientific">Niveomyces insectorum RCEF 264</name>
    <dbReference type="NCBI Taxonomy" id="1081102"/>
    <lineage>
        <taxon>Eukaryota</taxon>
        <taxon>Fungi</taxon>
        <taxon>Dikarya</taxon>
        <taxon>Ascomycota</taxon>
        <taxon>Pezizomycotina</taxon>
        <taxon>Sordariomycetes</taxon>
        <taxon>Hypocreomycetidae</taxon>
        <taxon>Hypocreales</taxon>
        <taxon>Cordycipitaceae</taxon>
        <taxon>Niveomyces</taxon>
    </lineage>
</organism>
<keyword evidence="8" id="KW-1185">Reference proteome</keyword>
<name>A0A167WVK5_9HYPO</name>
<proteinExistence type="predicted"/>
<evidence type="ECO:0000256" key="2">
    <source>
        <dbReference type="ARBA" id="ARBA00047899"/>
    </source>
</evidence>
<comment type="catalytic activity">
    <reaction evidence="3">
        <text>L-seryl-[protein] + ATP = O-phospho-L-seryl-[protein] + ADP + H(+)</text>
        <dbReference type="Rhea" id="RHEA:17989"/>
        <dbReference type="Rhea" id="RHEA-COMP:9863"/>
        <dbReference type="Rhea" id="RHEA-COMP:11604"/>
        <dbReference type="ChEBI" id="CHEBI:15378"/>
        <dbReference type="ChEBI" id="CHEBI:29999"/>
        <dbReference type="ChEBI" id="CHEBI:30616"/>
        <dbReference type="ChEBI" id="CHEBI:83421"/>
        <dbReference type="ChEBI" id="CHEBI:456216"/>
        <dbReference type="EC" id="2.7.11.1"/>
    </reaction>
</comment>
<accession>A0A167WVK5</accession>
<dbReference type="EC" id="2.7.11.1" evidence="1"/>
<evidence type="ECO:0000256" key="5">
    <source>
        <dbReference type="SAM" id="SignalP"/>
    </source>
</evidence>
<dbReference type="STRING" id="1081102.A0A167WVK5"/>
<keyword evidence="7" id="KW-0418">Kinase</keyword>
<dbReference type="EMBL" id="AZHD01000004">
    <property type="protein sequence ID" value="OAA64234.1"/>
    <property type="molecule type" value="Genomic_DNA"/>
</dbReference>
<dbReference type="Gene3D" id="1.10.510.10">
    <property type="entry name" value="Transferase(Phosphotransferase) domain 1"/>
    <property type="match status" value="1"/>
</dbReference>
<dbReference type="AlphaFoldDB" id="A0A167WVK5"/>
<dbReference type="OrthoDB" id="4868916at2759"/>
<dbReference type="PANTHER" id="PTHR38248">
    <property type="entry name" value="FUNK1 6"/>
    <property type="match status" value="1"/>
</dbReference>
<evidence type="ECO:0000313" key="8">
    <source>
        <dbReference type="Proteomes" id="UP000076874"/>
    </source>
</evidence>
<evidence type="ECO:0000256" key="4">
    <source>
        <dbReference type="SAM" id="MobiDB-lite"/>
    </source>
</evidence>
<keyword evidence="7" id="KW-0808">Transferase</keyword>
<feature type="domain" description="Fungal-type protein kinase" evidence="6">
    <location>
        <begin position="216"/>
        <end position="637"/>
    </location>
</feature>
<evidence type="ECO:0000256" key="1">
    <source>
        <dbReference type="ARBA" id="ARBA00012513"/>
    </source>
</evidence>
<keyword evidence="5" id="KW-0732">Signal</keyword>
<feature type="compositionally biased region" description="Basic and acidic residues" evidence="4">
    <location>
        <begin position="465"/>
        <end position="475"/>
    </location>
</feature>
<evidence type="ECO:0000256" key="3">
    <source>
        <dbReference type="ARBA" id="ARBA00048679"/>
    </source>
</evidence>
<comment type="catalytic activity">
    <reaction evidence="2">
        <text>L-threonyl-[protein] + ATP = O-phospho-L-threonyl-[protein] + ADP + H(+)</text>
        <dbReference type="Rhea" id="RHEA:46608"/>
        <dbReference type="Rhea" id="RHEA-COMP:11060"/>
        <dbReference type="Rhea" id="RHEA-COMP:11605"/>
        <dbReference type="ChEBI" id="CHEBI:15378"/>
        <dbReference type="ChEBI" id="CHEBI:30013"/>
        <dbReference type="ChEBI" id="CHEBI:30616"/>
        <dbReference type="ChEBI" id="CHEBI:61977"/>
        <dbReference type="ChEBI" id="CHEBI:456216"/>
        <dbReference type="EC" id="2.7.11.1"/>
    </reaction>
</comment>
<dbReference type="SUPFAM" id="SSF56112">
    <property type="entry name" value="Protein kinase-like (PK-like)"/>
    <property type="match status" value="1"/>
</dbReference>
<gene>
    <name evidence="7" type="ORF">SPI_02881</name>
</gene>
<dbReference type="PANTHER" id="PTHR38248:SF2">
    <property type="entry name" value="FUNK1 11"/>
    <property type="match status" value="1"/>
</dbReference>
<dbReference type="Pfam" id="PF17667">
    <property type="entry name" value="Pkinase_fungal"/>
    <property type="match status" value="1"/>
</dbReference>